<evidence type="ECO:0000313" key="2">
    <source>
        <dbReference type="Proteomes" id="UP000269396"/>
    </source>
</evidence>
<dbReference type="EMBL" id="UZAL01012389">
    <property type="protein sequence ID" value="VDP06622.1"/>
    <property type="molecule type" value="Genomic_DNA"/>
</dbReference>
<evidence type="ECO:0000313" key="1">
    <source>
        <dbReference type="EMBL" id="VDP06622.1"/>
    </source>
</evidence>
<sequence>MKRWKHVLTSKKLDVGNLVNTNLEVCMHNAVLYHSLDYLDEHCRLSCLITFFK</sequence>
<dbReference type="AlphaFoldDB" id="A0A3P8A0P6"/>
<reference evidence="1 2" key="1">
    <citation type="submission" date="2018-11" db="EMBL/GenBank/DDBJ databases">
        <authorList>
            <consortium name="Pathogen Informatics"/>
        </authorList>
    </citation>
    <scope>NUCLEOTIDE SEQUENCE [LARGE SCALE GENOMIC DNA]</scope>
    <source>
        <strain>Denwood</strain>
        <strain evidence="2">Zambia</strain>
    </source>
</reference>
<protein>
    <submittedName>
        <fullName evidence="1">Uncharacterized protein</fullName>
    </submittedName>
</protein>
<gene>
    <name evidence="1" type="ORF">SMTD_LOCUS4417</name>
</gene>
<organism evidence="1 2">
    <name type="scientific">Schistosoma mattheei</name>
    <dbReference type="NCBI Taxonomy" id="31246"/>
    <lineage>
        <taxon>Eukaryota</taxon>
        <taxon>Metazoa</taxon>
        <taxon>Spiralia</taxon>
        <taxon>Lophotrochozoa</taxon>
        <taxon>Platyhelminthes</taxon>
        <taxon>Trematoda</taxon>
        <taxon>Digenea</taxon>
        <taxon>Strigeidida</taxon>
        <taxon>Schistosomatoidea</taxon>
        <taxon>Schistosomatidae</taxon>
        <taxon>Schistosoma</taxon>
    </lineage>
</organism>
<proteinExistence type="predicted"/>
<dbReference type="Proteomes" id="UP000269396">
    <property type="component" value="Unassembled WGS sequence"/>
</dbReference>
<accession>A0A3P8A0P6</accession>
<keyword evidence="2" id="KW-1185">Reference proteome</keyword>
<name>A0A3P8A0P6_9TREM</name>